<dbReference type="Pfam" id="PF00153">
    <property type="entry name" value="Mito_carr"/>
    <property type="match status" value="1"/>
</dbReference>
<keyword evidence="8" id="KW-1185">Reference proteome</keyword>
<keyword evidence="2 4" id="KW-0812">Transmembrane</keyword>
<keyword evidence="5" id="KW-0813">Transport</keyword>
<dbReference type="Proteomes" id="UP000011083">
    <property type="component" value="Unassembled WGS sequence"/>
</dbReference>
<sequence length="112" mass="12406">IHPKHQEGATRQVKDSANDSKLGMKAQQQQHAAVQDPEARAKLRRVVAGVLTGVTERFLSHPVETCKVVLQNTPASASAVQVISSRWRDKGLASFYRGTTTNCYYSRLCRVL</sequence>
<dbReference type="RefSeq" id="XP_004367701.1">
    <property type="nucleotide sequence ID" value="XM_004367644.1"/>
</dbReference>
<feature type="non-terminal residue" evidence="7">
    <location>
        <position position="1"/>
    </location>
</feature>
<evidence type="ECO:0000256" key="3">
    <source>
        <dbReference type="ARBA" id="ARBA00023136"/>
    </source>
</evidence>
<proteinExistence type="inferred from homology"/>
<evidence type="ECO:0000313" key="7">
    <source>
        <dbReference type="EMBL" id="ELR22445.1"/>
    </source>
</evidence>
<evidence type="ECO:0000313" key="8">
    <source>
        <dbReference type="Proteomes" id="UP000011083"/>
    </source>
</evidence>
<comment type="similarity">
    <text evidence="5">Belongs to the mitochondrial carrier (TC 2.A.29) family.</text>
</comment>
<gene>
    <name evidence="7" type="ORF">ACA1_255660</name>
</gene>
<feature type="non-terminal residue" evidence="7">
    <location>
        <position position="112"/>
    </location>
</feature>
<evidence type="ECO:0000256" key="5">
    <source>
        <dbReference type="RuleBase" id="RU000488"/>
    </source>
</evidence>
<dbReference type="PROSITE" id="PS50920">
    <property type="entry name" value="SOLCAR"/>
    <property type="match status" value="1"/>
</dbReference>
<feature type="repeat" description="Solcar" evidence="4">
    <location>
        <begin position="40"/>
        <end position="112"/>
    </location>
</feature>
<dbReference type="GO" id="GO:0016020">
    <property type="term" value="C:membrane"/>
    <property type="evidence" value="ECO:0007669"/>
    <property type="project" value="UniProtKB-SubCell"/>
</dbReference>
<comment type="subcellular location">
    <subcellularLocation>
        <location evidence="1">Membrane</location>
        <topology evidence="1">Multi-pass membrane protein</topology>
    </subcellularLocation>
</comment>
<accession>L8HB58</accession>
<evidence type="ECO:0000256" key="6">
    <source>
        <dbReference type="SAM" id="MobiDB-lite"/>
    </source>
</evidence>
<protein>
    <recommendedName>
        <fullName evidence="9">Carrier superfamily protein</fullName>
    </recommendedName>
</protein>
<feature type="compositionally biased region" description="Basic and acidic residues" evidence="6">
    <location>
        <begin position="1"/>
        <end position="18"/>
    </location>
</feature>
<keyword evidence="3 4" id="KW-0472">Membrane</keyword>
<dbReference type="SUPFAM" id="SSF103506">
    <property type="entry name" value="Mitochondrial carrier"/>
    <property type="match status" value="1"/>
</dbReference>
<evidence type="ECO:0000256" key="4">
    <source>
        <dbReference type="PROSITE-ProRule" id="PRU00282"/>
    </source>
</evidence>
<evidence type="ECO:0008006" key="9">
    <source>
        <dbReference type="Google" id="ProtNLM"/>
    </source>
</evidence>
<dbReference type="VEuPathDB" id="AmoebaDB:ACA1_255660"/>
<dbReference type="InterPro" id="IPR023395">
    <property type="entry name" value="MCP_dom_sf"/>
</dbReference>
<reference evidence="7 8" key="1">
    <citation type="journal article" date="2013" name="Genome Biol.">
        <title>Genome of Acanthamoeba castellanii highlights extensive lateral gene transfer and early evolution of tyrosine kinase signaling.</title>
        <authorList>
            <person name="Clarke M."/>
            <person name="Lohan A.J."/>
            <person name="Liu B."/>
            <person name="Lagkouvardos I."/>
            <person name="Roy S."/>
            <person name="Zafar N."/>
            <person name="Bertelli C."/>
            <person name="Schilde C."/>
            <person name="Kianianmomeni A."/>
            <person name="Burglin T.R."/>
            <person name="Frech C."/>
            <person name="Turcotte B."/>
            <person name="Kopec K.O."/>
            <person name="Synnott J.M."/>
            <person name="Choo C."/>
            <person name="Paponov I."/>
            <person name="Finkler A."/>
            <person name="Soon Heng Tan C."/>
            <person name="Hutchins A.P."/>
            <person name="Weinmeier T."/>
            <person name="Rattei T."/>
            <person name="Chu J.S."/>
            <person name="Gimenez G."/>
            <person name="Irimia M."/>
            <person name="Rigden D.J."/>
            <person name="Fitzpatrick D.A."/>
            <person name="Lorenzo-Morales J."/>
            <person name="Bateman A."/>
            <person name="Chiu C.H."/>
            <person name="Tang P."/>
            <person name="Hegemann P."/>
            <person name="Fromm H."/>
            <person name="Raoult D."/>
            <person name="Greub G."/>
            <person name="Miranda-Saavedra D."/>
            <person name="Chen N."/>
            <person name="Nash P."/>
            <person name="Ginger M.L."/>
            <person name="Horn M."/>
            <person name="Schaap P."/>
            <person name="Caler L."/>
            <person name="Loftus B."/>
        </authorList>
    </citation>
    <scope>NUCLEOTIDE SEQUENCE [LARGE SCALE GENOMIC DNA]</scope>
    <source>
        <strain evidence="7 8">Neff</strain>
    </source>
</reference>
<dbReference type="EMBL" id="KB007885">
    <property type="protein sequence ID" value="ELR22445.1"/>
    <property type="molecule type" value="Genomic_DNA"/>
</dbReference>
<evidence type="ECO:0000256" key="2">
    <source>
        <dbReference type="ARBA" id="ARBA00022692"/>
    </source>
</evidence>
<dbReference type="GeneID" id="14923383"/>
<organism evidence="7 8">
    <name type="scientific">Acanthamoeba castellanii (strain ATCC 30010 / Neff)</name>
    <dbReference type="NCBI Taxonomy" id="1257118"/>
    <lineage>
        <taxon>Eukaryota</taxon>
        <taxon>Amoebozoa</taxon>
        <taxon>Discosea</taxon>
        <taxon>Longamoebia</taxon>
        <taxon>Centramoebida</taxon>
        <taxon>Acanthamoebidae</taxon>
        <taxon>Acanthamoeba</taxon>
    </lineage>
</organism>
<dbReference type="InterPro" id="IPR018108">
    <property type="entry name" value="MCP_transmembrane"/>
</dbReference>
<name>L8HB58_ACACF</name>
<evidence type="ECO:0000256" key="1">
    <source>
        <dbReference type="ARBA" id="ARBA00004141"/>
    </source>
</evidence>
<dbReference type="AlphaFoldDB" id="L8HB58"/>
<dbReference type="Gene3D" id="1.50.40.10">
    <property type="entry name" value="Mitochondrial carrier domain"/>
    <property type="match status" value="1"/>
</dbReference>
<dbReference type="KEGG" id="acan:ACA1_255660"/>
<feature type="region of interest" description="Disordered" evidence="6">
    <location>
        <begin position="1"/>
        <end position="38"/>
    </location>
</feature>